<evidence type="ECO:0000313" key="3">
    <source>
        <dbReference type="EMBL" id="ONH95375.1"/>
    </source>
</evidence>
<feature type="transmembrane region" description="Helical" evidence="2">
    <location>
        <begin position="92"/>
        <end position="118"/>
    </location>
</feature>
<dbReference type="AlphaFoldDB" id="A0A251N7Q3"/>
<dbReference type="Proteomes" id="UP000006882">
    <property type="component" value="Chromosome G7"/>
</dbReference>
<evidence type="ECO:0000256" key="2">
    <source>
        <dbReference type="SAM" id="Phobius"/>
    </source>
</evidence>
<name>A0A251N7Q3_PRUPE</name>
<keyword evidence="2" id="KW-0812">Transmembrane</keyword>
<protein>
    <recommendedName>
        <fullName evidence="5">Transmembrane protein</fullName>
    </recommendedName>
</protein>
<keyword evidence="2" id="KW-0472">Membrane</keyword>
<reference evidence="3 4" key="1">
    <citation type="journal article" date="2013" name="Nat. Genet.">
        <title>The high-quality draft genome of peach (Prunus persica) identifies unique patterns of genetic diversity, domestication and genome evolution.</title>
        <authorList>
            <consortium name="International Peach Genome Initiative"/>
            <person name="Verde I."/>
            <person name="Abbott A.G."/>
            <person name="Scalabrin S."/>
            <person name="Jung S."/>
            <person name="Shu S."/>
            <person name="Marroni F."/>
            <person name="Zhebentyayeva T."/>
            <person name="Dettori M.T."/>
            <person name="Grimwood J."/>
            <person name="Cattonaro F."/>
            <person name="Zuccolo A."/>
            <person name="Rossini L."/>
            <person name="Jenkins J."/>
            <person name="Vendramin E."/>
            <person name="Meisel L.A."/>
            <person name="Decroocq V."/>
            <person name="Sosinski B."/>
            <person name="Prochnik S."/>
            <person name="Mitros T."/>
            <person name="Policriti A."/>
            <person name="Cipriani G."/>
            <person name="Dondini L."/>
            <person name="Ficklin S."/>
            <person name="Goodstein D.M."/>
            <person name="Xuan P."/>
            <person name="Del Fabbro C."/>
            <person name="Aramini V."/>
            <person name="Copetti D."/>
            <person name="Gonzalez S."/>
            <person name="Horner D.S."/>
            <person name="Falchi R."/>
            <person name="Lucas S."/>
            <person name="Mica E."/>
            <person name="Maldonado J."/>
            <person name="Lazzari B."/>
            <person name="Bielenberg D."/>
            <person name="Pirona R."/>
            <person name="Miculan M."/>
            <person name="Barakat A."/>
            <person name="Testolin R."/>
            <person name="Stella A."/>
            <person name="Tartarini S."/>
            <person name="Tonutti P."/>
            <person name="Arus P."/>
            <person name="Orellana A."/>
            <person name="Wells C."/>
            <person name="Main D."/>
            <person name="Vizzotto G."/>
            <person name="Silva H."/>
            <person name="Salamini F."/>
            <person name="Schmutz J."/>
            <person name="Morgante M."/>
            <person name="Rokhsar D.S."/>
        </authorList>
    </citation>
    <scope>NUCLEOTIDE SEQUENCE [LARGE SCALE GENOMIC DNA]</scope>
    <source>
        <strain evidence="4">cv. Nemared</strain>
    </source>
</reference>
<accession>A0A251N7Q3</accession>
<feature type="region of interest" description="Disordered" evidence="1">
    <location>
        <begin position="22"/>
        <end position="46"/>
    </location>
</feature>
<dbReference type="EMBL" id="CM007657">
    <property type="protein sequence ID" value="ONH95375.1"/>
    <property type="molecule type" value="Genomic_DNA"/>
</dbReference>
<gene>
    <name evidence="3" type="ORF">PRUPE_7G067000</name>
</gene>
<sequence length="119" mass="13802">MRPIQLEVRCPSTTIRTCFKQAHPANKTSDSSHKTSHNIDTKDMSQTPQLPPLLTRIGKTAKKCFALCFCRGFTCLQLFSFVWPGWKATWEVWFGLASCWLCFEIVFVFKVVWIVNLLW</sequence>
<dbReference type="Gramene" id="ONH95375">
    <property type="protein sequence ID" value="ONH95375"/>
    <property type="gene ID" value="PRUPE_7G067000"/>
</dbReference>
<proteinExistence type="predicted"/>
<organism evidence="3 4">
    <name type="scientific">Prunus persica</name>
    <name type="common">Peach</name>
    <name type="synonym">Amygdalus persica</name>
    <dbReference type="NCBI Taxonomy" id="3760"/>
    <lineage>
        <taxon>Eukaryota</taxon>
        <taxon>Viridiplantae</taxon>
        <taxon>Streptophyta</taxon>
        <taxon>Embryophyta</taxon>
        <taxon>Tracheophyta</taxon>
        <taxon>Spermatophyta</taxon>
        <taxon>Magnoliopsida</taxon>
        <taxon>eudicotyledons</taxon>
        <taxon>Gunneridae</taxon>
        <taxon>Pentapetalae</taxon>
        <taxon>rosids</taxon>
        <taxon>fabids</taxon>
        <taxon>Rosales</taxon>
        <taxon>Rosaceae</taxon>
        <taxon>Amygdaloideae</taxon>
        <taxon>Amygdaleae</taxon>
        <taxon>Prunus</taxon>
    </lineage>
</organism>
<keyword evidence="4" id="KW-1185">Reference proteome</keyword>
<evidence type="ECO:0008006" key="5">
    <source>
        <dbReference type="Google" id="ProtNLM"/>
    </source>
</evidence>
<feature type="transmembrane region" description="Helical" evidence="2">
    <location>
        <begin position="64"/>
        <end position="86"/>
    </location>
</feature>
<evidence type="ECO:0000256" key="1">
    <source>
        <dbReference type="SAM" id="MobiDB-lite"/>
    </source>
</evidence>
<feature type="compositionally biased region" description="Basic and acidic residues" evidence="1">
    <location>
        <begin position="30"/>
        <end position="43"/>
    </location>
</feature>
<evidence type="ECO:0000313" key="4">
    <source>
        <dbReference type="Proteomes" id="UP000006882"/>
    </source>
</evidence>
<keyword evidence="2" id="KW-1133">Transmembrane helix</keyword>